<feature type="compositionally biased region" description="Polar residues" evidence="1">
    <location>
        <begin position="441"/>
        <end position="463"/>
    </location>
</feature>
<dbReference type="PROSITE" id="PS50181">
    <property type="entry name" value="FBOX"/>
    <property type="match status" value="1"/>
</dbReference>
<reference evidence="3 4" key="1">
    <citation type="submission" date="2024-01" db="EMBL/GenBank/DDBJ databases">
        <title>The genome of the rayed Mediterranean limpet Patella caerulea (Linnaeus, 1758).</title>
        <authorList>
            <person name="Anh-Thu Weber A."/>
            <person name="Halstead-Nussloch G."/>
        </authorList>
    </citation>
    <scope>NUCLEOTIDE SEQUENCE [LARGE SCALE GENOMIC DNA]</scope>
    <source>
        <strain evidence="3">AATW-2023a</strain>
        <tissue evidence="3">Whole specimen</tissue>
    </source>
</reference>
<name>A0AAN8Q2W3_PATCE</name>
<dbReference type="InterPro" id="IPR029134">
    <property type="entry name" value="DUF4647"/>
</dbReference>
<feature type="compositionally biased region" description="Acidic residues" evidence="1">
    <location>
        <begin position="883"/>
        <end position="894"/>
    </location>
</feature>
<proteinExistence type="predicted"/>
<feature type="region of interest" description="Disordered" evidence="1">
    <location>
        <begin position="808"/>
        <end position="919"/>
    </location>
</feature>
<feature type="compositionally biased region" description="Basic and acidic residues" evidence="1">
    <location>
        <begin position="600"/>
        <end position="616"/>
    </location>
</feature>
<feature type="region of interest" description="Disordered" evidence="1">
    <location>
        <begin position="435"/>
        <end position="463"/>
    </location>
</feature>
<dbReference type="Proteomes" id="UP001347796">
    <property type="component" value="Unassembled WGS sequence"/>
</dbReference>
<feature type="domain" description="F-box" evidence="2">
    <location>
        <begin position="256"/>
        <end position="299"/>
    </location>
</feature>
<dbReference type="AlphaFoldDB" id="A0AAN8Q2W3"/>
<evidence type="ECO:0000259" key="2">
    <source>
        <dbReference type="PROSITE" id="PS50181"/>
    </source>
</evidence>
<dbReference type="EMBL" id="JAZGQO010000001">
    <property type="protein sequence ID" value="KAK6196091.1"/>
    <property type="molecule type" value="Genomic_DNA"/>
</dbReference>
<evidence type="ECO:0000256" key="1">
    <source>
        <dbReference type="SAM" id="MobiDB-lite"/>
    </source>
</evidence>
<keyword evidence="4" id="KW-1185">Reference proteome</keyword>
<feature type="region of interest" description="Disordered" evidence="1">
    <location>
        <begin position="229"/>
        <end position="248"/>
    </location>
</feature>
<feature type="compositionally biased region" description="Basic and acidic residues" evidence="1">
    <location>
        <begin position="895"/>
        <end position="911"/>
    </location>
</feature>
<evidence type="ECO:0000313" key="3">
    <source>
        <dbReference type="EMBL" id="KAK6196091.1"/>
    </source>
</evidence>
<dbReference type="PANTHER" id="PTHR36130">
    <property type="entry name" value="RIKEN CDNA 4933430I17 GENE"/>
    <property type="match status" value="1"/>
</dbReference>
<feature type="compositionally biased region" description="Basic and acidic residues" evidence="1">
    <location>
        <begin position="654"/>
        <end position="684"/>
    </location>
</feature>
<evidence type="ECO:0000313" key="4">
    <source>
        <dbReference type="Proteomes" id="UP001347796"/>
    </source>
</evidence>
<comment type="caution">
    <text evidence="3">The sequence shown here is derived from an EMBL/GenBank/DDBJ whole genome shotgun (WGS) entry which is preliminary data.</text>
</comment>
<feature type="region of interest" description="Disordered" evidence="1">
    <location>
        <begin position="561"/>
        <end position="756"/>
    </location>
</feature>
<dbReference type="InterPro" id="IPR001810">
    <property type="entry name" value="F-box_dom"/>
</dbReference>
<protein>
    <recommendedName>
        <fullName evidence="2">F-box domain-containing protein</fullName>
    </recommendedName>
</protein>
<dbReference type="PANTHER" id="PTHR36130:SF1">
    <property type="entry name" value="RIKEN CDNA 4933430I17 GENE"/>
    <property type="match status" value="1"/>
</dbReference>
<feature type="compositionally biased region" description="Basic and acidic residues" evidence="1">
    <location>
        <begin position="841"/>
        <end position="860"/>
    </location>
</feature>
<feature type="compositionally biased region" description="Basic and acidic residues" evidence="1">
    <location>
        <begin position="867"/>
        <end position="882"/>
    </location>
</feature>
<gene>
    <name evidence="3" type="ORF">SNE40_001384</name>
</gene>
<organism evidence="3 4">
    <name type="scientific">Patella caerulea</name>
    <name type="common">Rayed Mediterranean limpet</name>
    <dbReference type="NCBI Taxonomy" id="87958"/>
    <lineage>
        <taxon>Eukaryota</taxon>
        <taxon>Metazoa</taxon>
        <taxon>Spiralia</taxon>
        <taxon>Lophotrochozoa</taxon>
        <taxon>Mollusca</taxon>
        <taxon>Gastropoda</taxon>
        <taxon>Patellogastropoda</taxon>
        <taxon>Patelloidea</taxon>
        <taxon>Patellidae</taxon>
        <taxon>Patella</taxon>
    </lineage>
</organism>
<feature type="compositionally biased region" description="Basic and acidic residues" evidence="1">
    <location>
        <begin position="726"/>
        <end position="741"/>
    </location>
</feature>
<accession>A0AAN8Q2W3</accession>
<sequence length="919" mass="103094">MHATRENQTEKLIDETSCGAFCQHPACWQSNQRREKGFPLKTDEEFTQRKPVTAGTSLPEMVVYNLIEDYGEDSRDRFPAKHSGRSSEQRHEPFPALTFPVKALGHLASSPLPTPESVVKPAKKKPPPKMKVVEVQELFDVEDLESRWDETFITKQCYVWVPNPNRKPPPEPDTELKMITDGTKSGSQLIRTKDVTEQWVPEELEREREELRMPFYTFPVIKYKKRQSTRCRSPISRGRNTGKSYPHRSAFDSDGINDLLNLPRDLLMQVLDHLKDSDLMSQDRINNVIQDFQTPLVRDLTGISIGTAEALKQKKMALLRDKKRNIRESHLMESRPIFQLDDSLLIDHMSRVNTPCNKNDIQPREIPLSIQGLSRYKQPLPAIRRLKAVGSGKKTSSKSKVASISLGLPELPSGIKHTRPFAYKKSDTMDLSIGPMPTPPTSVRSSVTAGSDHGTTMNVNLTSPTDSYRQELEVRIPGTPGSPYNLPKAPVSTPATNIDRSFIRDKTGSSLKNLESRDHVLVPVNSPSNSECGNLNDQSGLKTIPEMSARETLESLVNTERQQYREVTDVPPVPTSPPSTTENPPEDETLTKIIQNPTKSIEDTESQTKTHLEPCKESPAVEGFINNVSTYSSPDPWPQVNEASYAACEETDPKDEIVNSRSDLHSRESEQDLLVRKLMDERIKGTSPAPPPPSPEGKEFDRILSLKVISRESAAMDPLLEEENEETVRGEENESEKDNSEARVVTVSEVGPNPHSLIKEKSFHSFVNVDIPAESVKDQEQSDDPERPKLERTVQSFVSIDIPAANKLDVTILDPGSQDEPELPEDSYLISELPTPGEQTEQEKQKHLSEKKPKNEEALTHDTGASEIKDDEKEEDYQRGTEDPEEPSAQDTGDSEMKDEDKDKDNLRGTEDPEGTSSS</sequence>